<sequence>MGGILRSTSRLENENSFLGNYFSKNLSLVEVWMGFESAMEAQRIEVHIDIEKHGREIYTHENFDIVQKEFWNACVYCGVEGTKEKDGKSIFSILDNIMVSGDKVRKHKEVVVHLSNQVAQCSCKMFESEGMPCRPILFVLKGKGLSEIPSVIP</sequence>
<name>A0A0R0IDE9_SOYBN</name>
<dbReference type="Pfam" id="PF04434">
    <property type="entry name" value="SWIM"/>
    <property type="match status" value="1"/>
</dbReference>
<keyword evidence="2 4" id="KW-0863">Zinc-finger</keyword>
<evidence type="ECO:0000313" key="6">
    <source>
        <dbReference type="EMBL" id="KRH38233.1"/>
    </source>
</evidence>
<protein>
    <recommendedName>
        <fullName evidence="5">SWIM-type domain-containing protein</fullName>
    </recommendedName>
</protein>
<dbReference type="EMBL" id="CM000842">
    <property type="protein sequence ID" value="KRH38233.1"/>
    <property type="molecule type" value="Genomic_DNA"/>
</dbReference>
<keyword evidence="8" id="KW-1185">Reference proteome</keyword>
<reference evidence="6 7" key="1">
    <citation type="journal article" date="2010" name="Nature">
        <title>Genome sequence of the palaeopolyploid soybean.</title>
        <authorList>
            <person name="Schmutz J."/>
            <person name="Cannon S.B."/>
            <person name="Schlueter J."/>
            <person name="Ma J."/>
            <person name="Mitros T."/>
            <person name="Nelson W."/>
            <person name="Hyten D.L."/>
            <person name="Song Q."/>
            <person name="Thelen J.J."/>
            <person name="Cheng J."/>
            <person name="Xu D."/>
            <person name="Hellsten U."/>
            <person name="May G.D."/>
            <person name="Yu Y."/>
            <person name="Sakurai T."/>
            <person name="Umezawa T."/>
            <person name="Bhattacharyya M.K."/>
            <person name="Sandhu D."/>
            <person name="Valliyodan B."/>
            <person name="Lindquist E."/>
            <person name="Peto M."/>
            <person name="Grant D."/>
            <person name="Shu S."/>
            <person name="Goodstein D."/>
            <person name="Barry K."/>
            <person name="Futrell-Griggs M."/>
            <person name="Abernathy B."/>
            <person name="Du J."/>
            <person name="Tian Z."/>
            <person name="Zhu L."/>
            <person name="Gill N."/>
            <person name="Joshi T."/>
            <person name="Libault M."/>
            <person name="Sethuraman A."/>
            <person name="Zhang X.-C."/>
            <person name="Shinozaki K."/>
            <person name="Nguyen H.T."/>
            <person name="Wing R.A."/>
            <person name="Cregan P."/>
            <person name="Specht J."/>
            <person name="Grimwood J."/>
            <person name="Rokhsar D."/>
            <person name="Stacey G."/>
            <person name="Shoemaker R.C."/>
            <person name="Jackson S.A."/>
        </authorList>
    </citation>
    <scope>NUCLEOTIDE SEQUENCE</scope>
    <source>
        <strain evidence="7">cv. Williams 82</strain>
        <tissue evidence="6">Callus</tissue>
    </source>
</reference>
<keyword evidence="3" id="KW-0862">Zinc</keyword>
<evidence type="ECO:0000256" key="4">
    <source>
        <dbReference type="PROSITE-ProRule" id="PRU00325"/>
    </source>
</evidence>
<organism evidence="6">
    <name type="scientific">Glycine max</name>
    <name type="common">Soybean</name>
    <name type="synonym">Glycine hispida</name>
    <dbReference type="NCBI Taxonomy" id="3847"/>
    <lineage>
        <taxon>Eukaryota</taxon>
        <taxon>Viridiplantae</taxon>
        <taxon>Streptophyta</taxon>
        <taxon>Embryophyta</taxon>
        <taxon>Tracheophyta</taxon>
        <taxon>Spermatophyta</taxon>
        <taxon>Magnoliopsida</taxon>
        <taxon>eudicotyledons</taxon>
        <taxon>Gunneridae</taxon>
        <taxon>Pentapetalae</taxon>
        <taxon>rosids</taxon>
        <taxon>fabids</taxon>
        <taxon>Fabales</taxon>
        <taxon>Fabaceae</taxon>
        <taxon>Papilionoideae</taxon>
        <taxon>50 kb inversion clade</taxon>
        <taxon>NPAAA clade</taxon>
        <taxon>indigoferoid/millettioid clade</taxon>
        <taxon>Phaseoleae</taxon>
        <taxon>Glycine</taxon>
        <taxon>Glycine subgen. Soja</taxon>
    </lineage>
</organism>
<reference evidence="7" key="2">
    <citation type="submission" date="2018-02" db="UniProtKB">
        <authorList>
            <consortium name="EnsemblPlants"/>
        </authorList>
    </citation>
    <scope>IDENTIFICATION</scope>
    <source>
        <strain evidence="7">Williams 82</strain>
    </source>
</reference>
<keyword evidence="1" id="KW-0479">Metal-binding</keyword>
<dbReference type="PROSITE" id="PS50966">
    <property type="entry name" value="ZF_SWIM"/>
    <property type="match status" value="1"/>
</dbReference>
<dbReference type="AlphaFoldDB" id="A0A0R0IDE9"/>
<dbReference type="Proteomes" id="UP000008827">
    <property type="component" value="Chromosome 9"/>
</dbReference>
<evidence type="ECO:0000259" key="5">
    <source>
        <dbReference type="PROSITE" id="PS50966"/>
    </source>
</evidence>
<evidence type="ECO:0000313" key="7">
    <source>
        <dbReference type="EnsemblPlants" id="KRH38233"/>
    </source>
</evidence>
<evidence type="ECO:0000256" key="3">
    <source>
        <dbReference type="ARBA" id="ARBA00022833"/>
    </source>
</evidence>
<dbReference type="InterPro" id="IPR007527">
    <property type="entry name" value="Znf_SWIM"/>
</dbReference>
<gene>
    <name evidence="6" type="ORF">GLYMA_09G120300</name>
</gene>
<dbReference type="PANTHER" id="PTHR47718:SF18">
    <property type="entry name" value="PROTEIN FAR1-RELATED SEQUENCE 5-LIKE"/>
    <property type="match status" value="1"/>
</dbReference>
<dbReference type="InterPro" id="IPR006564">
    <property type="entry name" value="Znf_PMZ"/>
</dbReference>
<dbReference type="Gramene" id="KRH38233">
    <property type="protein sequence ID" value="KRH38233"/>
    <property type="gene ID" value="GLYMA_09G120300"/>
</dbReference>
<dbReference type="OMA" id="YTHENFD"/>
<proteinExistence type="predicted"/>
<feature type="domain" description="SWIM-type" evidence="5">
    <location>
        <begin position="108"/>
        <end position="144"/>
    </location>
</feature>
<dbReference type="EnsemblPlants" id="KRH38233">
    <property type="protein sequence ID" value="KRH38233"/>
    <property type="gene ID" value="GLYMA_09G120300"/>
</dbReference>
<dbReference type="SMART" id="SM00575">
    <property type="entry name" value="ZnF_PMZ"/>
    <property type="match status" value="1"/>
</dbReference>
<evidence type="ECO:0000256" key="1">
    <source>
        <dbReference type="ARBA" id="ARBA00022723"/>
    </source>
</evidence>
<evidence type="ECO:0000313" key="8">
    <source>
        <dbReference type="Proteomes" id="UP000008827"/>
    </source>
</evidence>
<reference evidence="6" key="3">
    <citation type="submission" date="2018-07" db="EMBL/GenBank/DDBJ databases">
        <title>WGS assembly of Glycine max.</title>
        <authorList>
            <person name="Schmutz J."/>
            <person name="Cannon S."/>
            <person name="Schlueter J."/>
            <person name="Ma J."/>
            <person name="Mitros T."/>
            <person name="Nelson W."/>
            <person name="Hyten D."/>
            <person name="Song Q."/>
            <person name="Thelen J."/>
            <person name="Cheng J."/>
            <person name="Xu D."/>
            <person name="Hellsten U."/>
            <person name="May G."/>
            <person name="Yu Y."/>
            <person name="Sakurai T."/>
            <person name="Umezawa T."/>
            <person name="Bhattacharyya M."/>
            <person name="Sandhu D."/>
            <person name="Valliyodan B."/>
            <person name="Lindquist E."/>
            <person name="Peto M."/>
            <person name="Grant D."/>
            <person name="Shu S."/>
            <person name="Goodstein D."/>
            <person name="Barry K."/>
            <person name="Futrell-Griggs M."/>
            <person name="Abernathy B."/>
            <person name="Du J."/>
            <person name="Tian Z."/>
            <person name="Zhu L."/>
            <person name="Gill N."/>
            <person name="Joshi T."/>
            <person name="Libault M."/>
            <person name="Sethuraman A."/>
            <person name="Zhang X."/>
            <person name="Shinozaki K."/>
            <person name="Nguyen H."/>
            <person name="Wing R."/>
            <person name="Cregan P."/>
            <person name="Specht J."/>
            <person name="Grimwood J."/>
            <person name="Rokhsar D."/>
            <person name="Stacey G."/>
            <person name="Shoemaker R."/>
            <person name="Jackson S."/>
        </authorList>
    </citation>
    <scope>NUCLEOTIDE SEQUENCE</scope>
    <source>
        <tissue evidence="6">Callus</tissue>
    </source>
</reference>
<dbReference type="GO" id="GO:0008270">
    <property type="term" value="F:zinc ion binding"/>
    <property type="evidence" value="ECO:0007669"/>
    <property type="project" value="UniProtKB-KW"/>
</dbReference>
<accession>A0A0R0IDE9</accession>
<dbReference type="PANTHER" id="PTHR47718">
    <property type="entry name" value="OS01G0519700 PROTEIN"/>
    <property type="match status" value="1"/>
</dbReference>
<evidence type="ECO:0000256" key="2">
    <source>
        <dbReference type="ARBA" id="ARBA00022771"/>
    </source>
</evidence>
<dbReference type="InParanoid" id="A0A0R0IDE9"/>